<dbReference type="OrthoDB" id="10598261at2759"/>
<name>A0A1B9IQH6_9TREE</name>
<keyword evidence="2" id="KW-1185">Reference proteome</keyword>
<gene>
    <name evidence="1" type="ORF">L486_05236</name>
</gene>
<protein>
    <submittedName>
        <fullName evidence="1">Uncharacterized protein</fullName>
    </submittedName>
</protein>
<dbReference type="EMBL" id="KI669463">
    <property type="protein sequence ID" value="OCF57771.1"/>
    <property type="molecule type" value="Genomic_DNA"/>
</dbReference>
<dbReference type="AlphaFoldDB" id="A0A1B9IQH6"/>
<reference evidence="2" key="2">
    <citation type="submission" date="2013-12" db="EMBL/GenBank/DDBJ databases">
        <title>Evolution of pathogenesis and genome organization in the Tremellales.</title>
        <authorList>
            <person name="Cuomo C."/>
            <person name="Litvintseva A."/>
            <person name="Heitman J."/>
            <person name="Chen Y."/>
            <person name="Sun S."/>
            <person name="Springer D."/>
            <person name="Dromer F."/>
            <person name="Young S."/>
            <person name="Zeng Q."/>
            <person name="Chapman S."/>
            <person name="Gujja S."/>
            <person name="Saif S."/>
            <person name="Birren B."/>
        </authorList>
    </citation>
    <scope>NUCLEOTIDE SEQUENCE [LARGE SCALE GENOMIC DNA]</scope>
    <source>
        <strain evidence="2">CBS 10435</strain>
    </source>
</reference>
<evidence type="ECO:0000313" key="1">
    <source>
        <dbReference type="EMBL" id="OCF57771.1"/>
    </source>
</evidence>
<dbReference type="Proteomes" id="UP000092583">
    <property type="component" value="Unassembled WGS sequence"/>
</dbReference>
<accession>A0A1B9IQH6</accession>
<reference evidence="1 2" key="1">
    <citation type="submission" date="2013-07" db="EMBL/GenBank/DDBJ databases">
        <title>The Genome Sequence of Kwoniella mangroviensis CBS10435.</title>
        <authorList>
            <consortium name="The Broad Institute Genome Sequencing Platform"/>
            <person name="Cuomo C."/>
            <person name="Litvintseva A."/>
            <person name="Chen Y."/>
            <person name="Heitman J."/>
            <person name="Sun S."/>
            <person name="Springer D."/>
            <person name="Dromer F."/>
            <person name="Young S.K."/>
            <person name="Zeng Q."/>
            <person name="Gargeya S."/>
            <person name="Fitzgerald M."/>
            <person name="Abouelleil A."/>
            <person name="Alvarado L."/>
            <person name="Berlin A.M."/>
            <person name="Chapman S.B."/>
            <person name="Dewar J."/>
            <person name="Goldberg J."/>
            <person name="Griggs A."/>
            <person name="Gujja S."/>
            <person name="Hansen M."/>
            <person name="Howarth C."/>
            <person name="Imamovic A."/>
            <person name="Larimer J."/>
            <person name="McCowan C."/>
            <person name="Murphy C."/>
            <person name="Pearson M."/>
            <person name="Priest M."/>
            <person name="Roberts A."/>
            <person name="Saif S."/>
            <person name="Shea T."/>
            <person name="Sykes S."/>
            <person name="Wortman J."/>
            <person name="Nusbaum C."/>
            <person name="Birren B."/>
        </authorList>
    </citation>
    <scope>NUCLEOTIDE SEQUENCE [LARGE SCALE GENOMIC DNA]</scope>
    <source>
        <strain evidence="1 2">CBS 10435</strain>
    </source>
</reference>
<evidence type="ECO:0000313" key="2">
    <source>
        <dbReference type="Proteomes" id="UP000092583"/>
    </source>
</evidence>
<sequence length="150" mass="17126">MHLEESNRDEGWGGDDWSIAGSKAFAWKRMSYTDEIKIYCHDLNQRILRFKGDMGSALGGGKGMFMPQVVASEEEDSRKKDSPFTNISVTRSEITSESLGAITRKAVCKLEKTDGLRPTMLFDGDKLFLQHEQIKPSERKEPKVEKYDFR</sequence>
<organism evidence="1 2">
    <name type="scientific">Kwoniella mangroviensis CBS 10435</name>
    <dbReference type="NCBI Taxonomy" id="1331196"/>
    <lineage>
        <taxon>Eukaryota</taxon>
        <taxon>Fungi</taxon>
        <taxon>Dikarya</taxon>
        <taxon>Basidiomycota</taxon>
        <taxon>Agaricomycotina</taxon>
        <taxon>Tremellomycetes</taxon>
        <taxon>Tremellales</taxon>
        <taxon>Cryptococcaceae</taxon>
        <taxon>Kwoniella</taxon>
    </lineage>
</organism>
<proteinExistence type="predicted"/>